<dbReference type="AlphaFoldDB" id="F9X7T5"/>
<organism evidence="1 2">
    <name type="scientific">Zymoseptoria tritici (strain CBS 115943 / IPO323)</name>
    <name type="common">Speckled leaf blotch fungus</name>
    <name type="synonym">Septoria tritici</name>
    <dbReference type="NCBI Taxonomy" id="336722"/>
    <lineage>
        <taxon>Eukaryota</taxon>
        <taxon>Fungi</taxon>
        <taxon>Dikarya</taxon>
        <taxon>Ascomycota</taxon>
        <taxon>Pezizomycotina</taxon>
        <taxon>Dothideomycetes</taxon>
        <taxon>Dothideomycetidae</taxon>
        <taxon>Mycosphaerellales</taxon>
        <taxon>Mycosphaerellaceae</taxon>
        <taxon>Zymoseptoria</taxon>
    </lineage>
</organism>
<dbReference type="Proteomes" id="UP000008062">
    <property type="component" value="Chromosome 3"/>
</dbReference>
<keyword evidence="2" id="KW-1185">Reference proteome</keyword>
<accession>F9X7T5</accession>
<dbReference type="GeneID" id="13395636"/>
<evidence type="ECO:0008006" key="3">
    <source>
        <dbReference type="Google" id="ProtNLM"/>
    </source>
</evidence>
<dbReference type="RefSeq" id="XP_003854449.1">
    <property type="nucleotide sequence ID" value="XM_003854401.1"/>
</dbReference>
<dbReference type="InterPro" id="IPR011042">
    <property type="entry name" value="6-blade_b-propeller_TolB-like"/>
</dbReference>
<evidence type="ECO:0000313" key="2">
    <source>
        <dbReference type="Proteomes" id="UP000008062"/>
    </source>
</evidence>
<gene>
    <name evidence="1" type="ORF">MYCGRDRAFT_91665</name>
</gene>
<dbReference type="OMA" id="TGVWGDD"/>
<dbReference type="KEGG" id="ztr:MYCGRDRAFT_91665"/>
<dbReference type="eggNOG" id="ENOG502S00D">
    <property type="taxonomic scope" value="Eukaryota"/>
</dbReference>
<dbReference type="InterPro" id="IPR052998">
    <property type="entry name" value="Hetero-Diels-Alderase-like"/>
</dbReference>
<proteinExistence type="predicted"/>
<dbReference type="InParanoid" id="F9X7T5"/>
<dbReference type="OrthoDB" id="9977941at2759"/>
<dbReference type="EMBL" id="CM001198">
    <property type="protein sequence ID" value="EGP89425.1"/>
    <property type="molecule type" value="Genomic_DNA"/>
</dbReference>
<dbReference type="PANTHER" id="PTHR42060">
    <property type="entry name" value="NHL REPEAT-CONTAINING PROTEIN-RELATED"/>
    <property type="match status" value="1"/>
</dbReference>
<dbReference type="PANTHER" id="PTHR42060:SF1">
    <property type="entry name" value="NHL REPEAT-CONTAINING PROTEIN"/>
    <property type="match status" value="1"/>
</dbReference>
<name>F9X7T5_ZYMTI</name>
<sequence>MVFAFPPDARSQNVDYAALTRVRILASGTFCGISADFRGVATAVSATAKMSGWYSVIPKTLFPWPVKVGEYSVSEVSGKEGSWSIWSLDFSGGSVKASKITAIPAASFLNGLTSLSSKGIVLAADSAQGVVYRIDTVTGKSSVAIDSAALKPNASATYHLGVNGIHVHGPYLYFDNAGQSPLLGRFTLSADGTSSESAEVIVEDPTFPVNDKYYGFDDFTFDGSGNVWLATNPSKQIVRISPEGVATVEAGSLDDTTLQGCTSLQFGRTASDRNVLYVNVNGAGGKLVAVNTSE</sequence>
<reference evidence="1 2" key="1">
    <citation type="journal article" date="2011" name="PLoS Genet.">
        <title>Finished genome of the fungal wheat pathogen Mycosphaerella graminicola reveals dispensome structure, chromosome plasticity, and stealth pathogenesis.</title>
        <authorList>
            <person name="Goodwin S.B."/>
            <person name="Ben M'barek S."/>
            <person name="Dhillon B."/>
            <person name="Wittenberg A.H.J."/>
            <person name="Crane C.F."/>
            <person name="Hane J.K."/>
            <person name="Foster A.J."/>
            <person name="Van der Lee T.A.J."/>
            <person name="Grimwood J."/>
            <person name="Aerts A."/>
            <person name="Antoniw J."/>
            <person name="Bailey A."/>
            <person name="Bluhm B."/>
            <person name="Bowler J."/>
            <person name="Bristow J."/>
            <person name="van der Burgt A."/>
            <person name="Canto-Canche B."/>
            <person name="Churchill A.C.L."/>
            <person name="Conde-Ferraez L."/>
            <person name="Cools H.J."/>
            <person name="Coutinho P.M."/>
            <person name="Csukai M."/>
            <person name="Dehal P."/>
            <person name="De Wit P."/>
            <person name="Donzelli B."/>
            <person name="van de Geest H.C."/>
            <person name="van Ham R.C.H.J."/>
            <person name="Hammond-Kosack K.E."/>
            <person name="Henrissat B."/>
            <person name="Kilian A."/>
            <person name="Kobayashi A.K."/>
            <person name="Koopmann E."/>
            <person name="Kourmpetis Y."/>
            <person name="Kuzniar A."/>
            <person name="Lindquist E."/>
            <person name="Lombard V."/>
            <person name="Maliepaard C."/>
            <person name="Martins N."/>
            <person name="Mehrabi R."/>
            <person name="Nap J.P.H."/>
            <person name="Ponomarenko A."/>
            <person name="Rudd J.J."/>
            <person name="Salamov A."/>
            <person name="Schmutz J."/>
            <person name="Schouten H.J."/>
            <person name="Shapiro H."/>
            <person name="Stergiopoulos I."/>
            <person name="Torriani S.F.F."/>
            <person name="Tu H."/>
            <person name="de Vries R.P."/>
            <person name="Waalwijk C."/>
            <person name="Ware S.B."/>
            <person name="Wiebenga A."/>
            <person name="Zwiers L.-H."/>
            <person name="Oliver R.P."/>
            <person name="Grigoriev I.V."/>
            <person name="Kema G.H.J."/>
        </authorList>
    </citation>
    <scope>NUCLEOTIDE SEQUENCE [LARGE SCALE GENOMIC DNA]</scope>
    <source>
        <strain evidence="2">CBS 115943 / IPO323</strain>
    </source>
</reference>
<dbReference type="HOGENOM" id="CLU_947346_0_0_1"/>
<dbReference type="SUPFAM" id="SSF63829">
    <property type="entry name" value="Calcium-dependent phosphotriesterase"/>
    <property type="match status" value="1"/>
</dbReference>
<protein>
    <recommendedName>
        <fullName evidence="3">SMP-30/Gluconolactonase/LRE-like region domain-containing protein</fullName>
    </recommendedName>
</protein>
<dbReference type="Gene3D" id="2.120.10.30">
    <property type="entry name" value="TolB, C-terminal domain"/>
    <property type="match status" value="1"/>
</dbReference>
<evidence type="ECO:0000313" key="1">
    <source>
        <dbReference type="EMBL" id="EGP89425.1"/>
    </source>
</evidence>